<dbReference type="InterPro" id="IPR014948">
    <property type="entry name" value="BrxA"/>
</dbReference>
<dbReference type="Proteomes" id="UP001150830">
    <property type="component" value="Unassembled WGS sequence"/>
</dbReference>
<gene>
    <name evidence="1" type="ORF">OUO13_18440</name>
</gene>
<comment type="caution">
    <text evidence="1">The sequence shown here is derived from an EMBL/GenBank/DDBJ whole genome shotgun (WGS) entry which is preliminary data.</text>
</comment>
<accession>A0A9X3IT66</accession>
<protein>
    <submittedName>
        <fullName evidence="1">DUF1819 family protein</fullName>
    </submittedName>
</protein>
<dbReference type="RefSeq" id="WP_283175370.1">
    <property type="nucleotide sequence ID" value="NZ_JAPNOA010000059.1"/>
</dbReference>
<reference evidence="1" key="1">
    <citation type="submission" date="2022-11" db="EMBL/GenBank/DDBJ databases">
        <title>Parathalassolutuus dongxingensis gen. nov., sp. nov., a novel member of family Oceanospirillaceae isolated from a coastal shrimp pond in Guangxi, China.</title>
        <authorList>
            <person name="Chen H."/>
        </authorList>
    </citation>
    <scope>NUCLEOTIDE SEQUENCE</scope>
    <source>
        <strain evidence="1">G-43</strain>
    </source>
</reference>
<dbReference type="InterPro" id="IPR023137">
    <property type="entry name" value="BrxA_sf"/>
</dbReference>
<organism evidence="1 2">
    <name type="scientific">Parathalassolituus penaei</name>
    <dbReference type="NCBI Taxonomy" id="2997323"/>
    <lineage>
        <taxon>Bacteria</taxon>
        <taxon>Pseudomonadati</taxon>
        <taxon>Pseudomonadota</taxon>
        <taxon>Gammaproteobacteria</taxon>
        <taxon>Oceanospirillales</taxon>
        <taxon>Oceanospirillaceae</taxon>
        <taxon>Parathalassolituus</taxon>
    </lineage>
</organism>
<evidence type="ECO:0000313" key="2">
    <source>
        <dbReference type="Proteomes" id="UP001150830"/>
    </source>
</evidence>
<keyword evidence="2" id="KW-1185">Reference proteome</keyword>
<dbReference type="EMBL" id="JAPNOA010000059">
    <property type="protein sequence ID" value="MCY0967162.1"/>
    <property type="molecule type" value="Genomic_DNA"/>
</dbReference>
<proteinExistence type="predicted"/>
<dbReference type="AlphaFoldDB" id="A0A9X3IT66"/>
<sequence>MQAKHYKLTFTNGALLQRESLAVIEAYMDVRNWEEVKKMVFAENLLQARTYASLKILFRETRTRLQCLSDTELEFIYLSESATQSLMLWLAACRAYRLIREFAAEVMNDRYTSLICDLPRDTFDTFWMQKANYYPELDQITSATKTKLRQVLFLMLREAGLIDQNDHIQPCVLPSAMVSLIKQNNLAELDYFPLFRNDYPG</sequence>
<evidence type="ECO:0000313" key="1">
    <source>
        <dbReference type="EMBL" id="MCY0967162.1"/>
    </source>
</evidence>
<dbReference type="Pfam" id="PF08849">
    <property type="entry name" value="BrxA"/>
    <property type="match status" value="1"/>
</dbReference>
<name>A0A9X3IT66_9GAMM</name>
<dbReference type="Gene3D" id="1.10.3540.10">
    <property type="entry name" value="uncharacterized protein from magnetospirillum magneticum domain"/>
    <property type="match status" value="1"/>
</dbReference>